<evidence type="ECO:0000313" key="2">
    <source>
        <dbReference type="EMBL" id="GJS84019.1"/>
    </source>
</evidence>
<keyword evidence="3" id="KW-1185">Reference proteome</keyword>
<evidence type="ECO:0000256" key="1">
    <source>
        <dbReference type="SAM" id="MobiDB-lite"/>
    </source>
</evidence>
<gene>
    <name evidence="2" type="ORF">Tco_0750560</name>
</gene>
<dbReference type="EMBL" id="BQNB010010943">
    <property type="protein sequence ID" value="GJS84019.1"/>
    <property type="molecule type" value="Genomic_DNA"/>
</dbReference>
<name>A0ABQ4Z1L7_9ASTR</name>
<reference evidence="2" key="1">
    <citation type="journal article" date="2022" name="Int. J. Mol. Sci.">
        <title>Draft Genome of Tanacetum Coccineum: Genomic Comparison of Closely Related Tanacetum-Family Plants.</title>
        <authorList>
            <person name="Yamashiro T."/>
            <person name="Shiraishi A."/>
            <person name="Nakayama K."/>
            <person name="Satake H."/>
        </authorList>
    </citation>
    <scope>NUCLEOTIDE SEQUENCE</scope>
</reference>
<reference evidence="2" key="2">
    <citation type="submission" date="2022-01" db="EMBL/GenBank/DDBJ databases">
        <authorList>
            <person name="Yamashiro T."/>
            <person name="Shiraishi A."/>
            <person name="Satake H."/>
            <person name="Nakayama K."/>
        </authorList>
    </citation>
    <scope>NUCLEOTIDE SEQUENCE</scope>
</reference>
<organism evidence="2 3">
    <name type="scientific">Tanacetum coccineum</name>
    <dbReference type="NCBI Taxonomy" id="301880"/>
    <lineage>
        <taxon>Eukaryota</taxon>
        <taxon>Viridiplantae</taxon>
        <taxon>Streptophyta</taxon>
        <taxon>Embryophyta</taxon>
        <taxon>Tracheophyta</taxon>
        <taxon>Spermatophyta</taxon>
        <taxon>Magnoliopsida</taxon>
        <taxon>eudicotyledons</taxon>
        <taxon>Gunneridae</taxon>
        <taxon>Pentapetalae</taxon>
        <taxon>asterids</taxon>
        <taxon>campanulids</taxon>
        <taxon>Asterales</taxon>
        <taxon>Asteraceae</taxon>
        <taxon>Asteroideae</taxon>
        <taxon>Anthemideae</taxon>
        <taxon>Anthemidinae</taxon>
        <taxon>Tanacetum</taxon>
    </lineage>
</organism>
<sequence length="125" mass="13604">MRRDLNKAASLGGTPNALSCMISRIVEDSRTLHSIPQRVSHPQLQFGESTMVELTLQVTINNGRRREVKYRQSQEVFVDIPETITEHGLSSENTQSSGGSSDASEGSENSGSFKDYGSSGKGLML</sequence>
<feature type="region of interest" description="Disordered" evidence="1">
    <location>
        <begin position="81"/>
        <end position="125"/>
    </location>
</feature>
<proteinExistence type="predicted"/>
<evidence type="ECO:0000313" key="3">
    <source>
        <dbReference type="Proteomes" id="UP001151760"/>
    </source>
</evidence>
<feature type="compositionally biased region" description="Low complexity" evidence="1">
    <location>
        <begin position="96"/>
        <end position="112"/>
    </location>
</feature>
<protein>
    <submittedName>
        <fullName evidence="2">Uncharacterized protein</fullName>
    </submittedName>
</protein>
<comment type="caution">
    <text evidence="2">The sequence shown here is derived from an EMBL/GenBank/DDBJ whole genome shotgun (WGS) entry which is preliminary data.</text>
</comment>
<dbReference type="Proteomes" id="UP001151760">
    <property type="component" value="Unassembled WGS sequence"/>
</dbReference>
<accession>A0ABQ4Z1L7</accession>